<dbReference type="EMBL" id="QTSX02000869">
    <property type="protein sequence ID" value="KAJ9084214.1"/>
    <property type="molecule type" value="Genomic_DNA"/>
</dbReference>
<sequence>MRWFLLLFQQVGGVEKKRQGISADYGVVLEYHNILCSYTEKRNFPRMPRNINPFCLLSPPYNWPLVYAKAYYYDASNDECVEHSAGLLPGCAAFATYNECKYKCLTPAFVPGDHVPNNVASGFETSQHFLQCRPQAKADCHLLPGGNYVCVCQERSTNDTNYIDPYISKI</sequence>
<evidence type="ECO:0000313" key="2">
    <source>
        <dbReference type="Proteomes" id="UP001165960"/>
    </source>
</evidence>
<comment type="caution">
    <text evidence="1">The sequence shown here is derived from an EMBL/GenBank/DDBJ whole genome shotgun (WGS) entry which is preliminary data.</text>
</comment>
<reference evidence="1" key="1">
    <citation type="submission" date="2022-04" db="EMBL/GenBank/DDBJ databases">
        <title>Genome of the entomopathogenic fungus Entomophthora muscae.</title>
        <authorList>
            <person name="Elya C."/>
            <person name="Lovett B.R."/>
            <person name="Lee E."/>
            <person name="Macias A.M."/>
            <person name="Hajek A.E."/>
            <person name="De Bivort B.L."/>
            <person name="Kasson M.T."/>
            <person name="De Fine Licht H.H."/>
            <person name="Stajich J.E."/>
        </authorList>
    </citation>
    <scope>NUCLEOTIDE SEQUENCE</scope>
    <source>
        <strain evidence="1">Berkeley</strain>
    </source>
</reference>
<keyword evidence="2" id="KW-1185">Reference proteome</keyword>
<dbReference type="Proteomes" id="UP001165960">
    <property type="component" value="Unassembled WGS sequence"/>
</dbReference>
<protein>
    <submittedName>
        <fullName evidence="1">Uncharacterized protein</fullName>
    </submittedName>
</protein>
<evidence type="ECO:0000313" key="1">
    <source>
        <dbReference type="EMBL" id="KAJ9084214.1"/>
    </source>
</evidence>
<gene>
    <name evidence="1" type="ORF">DSO57_1026812</name>
</gene>
<proteinExistence type="predicted"/>
<name>A0ACC2UBE3_9FUNG</name>
<organism evidence="1 2">
    <name type="scientific">Entomophthora muscae</name>
    <dbReference type="NCBI Taxonomy" id="34485"/>
    <lineage>
        <taxon>Eukaryota</taxon>
        <taxon>Fungi</taxon>
        <taxon>Fungi incertae sedis</taxon>
        <taxon>Zoopagomycota</taxon>
        <taxon>Entomophthoromycotina</taxon>
        <taxon>Entomophthoromycetes</taxon>
        <taxon>Entomophthorales</taxon>
        <taxon>Entomophthoraceae</taxon>
        <taxon>Entomophthora</taxon>
    </lineage>
</organism>
<accession>A0ACC2UBE3</accession>